<dbReference type="PANTHER" id="PTHR43656:SF5">
    <property type="entry name" value="NADH:FLAVIN OXIDOREDUCTASE_NADH OXIDASE N-TERMINAL DOMAIN-CONTAINING PROTEIN"/>
    <property type="match status" value="1"/>
</dbReference>
<comment type="similarity">
    <text evidence="1">Belongs to the NADH:flavin oxidoreductase/NADH oxidase family.</text>
</comment>
<evidence type="ECO:0000256" key="2">
    <source>
        <dbReference type="ARBA" id="ARBA00022630"/>
    </source>
</evidence>
<dbReference type="KEGG" id="ptkz:JDV02_009924"/>
<dbReference type="OrthoDB" id="1663137at2759"/>
<evidence type="ECO:0008006" key="7">
    <source>
        <dbReference type="Google" id="ProtNLM"/>
    </source>
</evidence>
<dbReference type="Proteomes" id="UP000829364">
    <property type="component" value="Chromosome 11"/>
</dbReference>
<keyword evidence="4" id="KW-0560">Oxidoreductase</keyword>
<evidence type="ECO:0000256" key="4">
    <source>
        <dbReference type="ARBA" id="ARBA00023002"/>
    </source>
</evidence>
<dbReference type="GO" id="GO:0016491">
    <property type="term" value="F:oxidoreductase activity"/>
    <property type="evidence" value="ECO:0007669"/>
    <property type="project" value="UniProtKB-KW"/>
</dbReference>
<evidence type="ECO:0000256" key="3">
    <source>
        <dbReference type="ARBA" id="ARBA00022643"/>
    </source>
</evidence>
<keyword evidence="3" id="KW-0288">FMN</keyword>
<organism evidence="5 6">
    <name type="scientific">Purpureocillium takamizusanense</name>
    <dbReference type="NCBI Taxonomy" id="2060973"/>
    <lineage>
        <taxon>Eukaryota</taxon>
        <taxon>Fungi</taxon>
        <taxon>Dikarya</taxon>
        <taxon>Ascomycota</taxon>
        <taxon>Pezizomycotina</taxon>
        <taxon>Sordariomycetes</taxon>
        <taxon>Hypocreomycetidae</taxon>
        <taxon>Hypocreales</taxon>
        <taxon>Ophiocordycipitaceae</taxon>
        <taxon>Purpureocillium</taxon>
    </lineage>
</organism>
<dbReference type="RefSeq" id="XP_047847632.1">
    <property type="nucleotide sequence ID" value="XM_047991620.1"/>
</dbReference>
<evidence type="ECO:0000313" key="5">
    <source>
        <dbReference type="EMBL" id="UNI24151.1"/>
    </source>
</evidence>
<evidence type="ECO:0000313" key="6">
    <source>
        <dbReference type="Proteomes" id="UP000829364"/>
    </source>
</evidence>
<dbReference type="InterPro" id="IPR051799">
    <property type="entry name" value="NADH_flavin_oxidoreductase"/>
</dbReference>
<keyword evidence="2" id="KW-0285">Flavoprotein</keyword>
<dbReference type="InterPro" id="IPR013785">
    <property type="entry name" value="Aldolase_TIM"/>
</dbReference>
<dbReference type="GeneID" id="72071869"/>
<dbReference type="SUPFAM" id="SSF51395">
    <property type="entry name" value="FMN-linked oxidoreductases"/>
    <property type="match status" value="1"/>
</dbReference>
<proteinExistence type="inferred from homology"/>
<name>A0A9Q8QSR1_9HYPO</name>
<dbReference type="Gene3D" id="3.20.20.70">
    <property type="entry name" value="Aldolase class I"/>
    <property type="match status" value="1"/>
</dbReference>
<gene>
    <name evidence="5" type="ORF">JDV02_009924</name>
</gene>
<sequence>MLCTKLEEHGFDFVDLSGGTYQEPAMPHRRESTKTGEALFLDFAEKTVPALSKTKGFVAGGLRTVPAMVRALESVDGIGLGRPLCSEFDLAQRIIDGKASRALCGLLDEQAYNLTKMARKAGGQQRWLEVWD</sequence>
<keyword evidence="6" id="KW-1185">Reference proteome</keyword>
<reference evidence="5" key="1">
    <citation type="submission" date="2021-11" db="EMBL/GenBank/DDBJ databases">
        <title>Purpureocillium_takamizusanense_genome.</title>
        <authorList>
            <person name="Nguyen N.-H."/>
        </authorList>
    </citation>
    <scope>NUCLEOTIDE SEQUENCE</scope>
    <source>
        <strain evidence="5">PT3</strain>
    </source>
</reference>
<protein>
    <recommendedName>
        <fullName evidence="7">NADH oxidase</fullName>
    </recommendedName>
</protein>
<dbReference type="PANTHER" id="PTHR43656">
    <property type="entry name" value="BINDING OXIDOREDUCTASE, PUTATIVE (AFU_ORTHOLOGUE AFUA_2G08260)-RELATED"/>
    <property type="match status" value="1"/>
</dbReference>
<accession>A0A9Q8QSR1</accession>
<evidence type="ECO:0000256" key="1">
    <source>
        <dbReference type="ARBA" id="ARBA00005979"/>
    </source>
</evidence>
<dbReference type="AlphaFoldDB" id="A0A9Q8QSR1"/>
<dbReference type="EMBL" id="CP086364">
    <property type="protein sequence ID" value="UNI24151.1"/>
    <property type="molecule type" value="Genomic_DNA"/>
</dbReference>